<keyword evidence="2" id="KW-1185">Reference proteome</keyword>
<dbReference type="EMBL" id="BJYT01000014">
    <property type="protein sequence ID" value="GEO10917.1"/>
    <property type="molecule type" value="Genomic_DNA"/>
</dbReference>
<dbReference type="AlphaFoldDB" id="A0A512BGF3"/>
<dbReference type="SUPFAM" id="SSF143744">
    <property type="entry name" value="GlcG-like"/>
    <property type="match status" value="1"/>
</dbReference>
<reference evidence="1 2" key="1">
    <citation type="submission" date="2019-07" db="EMBL/GenBank/DDBJ databases">
        <title>Whole genome shotgun sequence of Segetibacter aerophilus NBRC 106135.</title>
        <authorList>
            <person name="Hosoyama A."/>
            <person name="Uohara A."/>
            <person name="Ohji S."/>
            <person name="Ichikawa N."/>
        </authorList>
    </citation>
    <scope>NUCLEOTIDE SEQUENCE [LARGE SCALE GENOMIC DNA]</scope>
    <source>
        <strain evidence="1 2">NBRC 106135</strain>
    </source>
</reference>
<comment type="caution">
    <text evidence="1">The sequence shown here is derived from an EMBL/GenBank/DDBJ whole genome shotgun (WGS) entry which is preliminary data.</text>
</comment>
<dbReference type="Proteomes" id="UP000321513">
    <property type="component" value="Unassembled WGS sequence"/>
</dbReference>
<evidence type="ECO:0000313" key="2">
    <source>
        <dbReference type="Proteomes" id="UP000321513"/>
    </source>
</evidence>
<dbReference type="InterPro" id="IPR038084">
    <property type="entry name" value="PduO/GlcC-like_sf"/>
</dbReference>
<dbReference type="RefSeq" id="WP_147205029.1">
    <property type="nucleotide sequence ID" value="NZ_BJYT01000014.1"/>
</dbReference>
<name>A0A512BGF3_9BACT</name>
<dbReference type="OrthoDB" id="1350891at2"/>
<dbReference type="Gene3D" id="3.30.450.150">
    <property type="entry name" value="Haem-degrading domain"/>
    <property type="match status" value="1"/>
</dbReference>
<accession>A0A512BGF3</accession>
<evidence type="ECO:0008006" key="3">
    <source>
        <dbReference type="Google" id="ProtNLM"/>
    </source>
</evidence>
<gene>
    <name evidence="1" type="ORF">SAE01_34130</name>
</gene>
<proteinExistence type="predicted"/>
<evidence type="ECO:0000313" key="1">
    <source>
        <dbReference type="EMBL" id="GEO10917.1"/>
    </source>
</evidence>
<protein>
    <recommendedName>
        <fullName evidence="3">Heme-binding protein</fullName>
    </recommendedName>
</protein>
<organism evidence="1 2">
    <name type="scientific">Segetibacter aerophilus</name>
    <dbReference type="NCBI Taxonomy" id="670293"/>
    <lineage>
        <taxon>Bacteria</taxon>
        <taxon>Pseudomonadati</taxon>
        <taxon>Bacteroidota</taxon>
        <taxon>Chitinophagia</taxon>
        <taxon>Chitinophagales</taxon>
        <taxon>Chitinophagaceae</taxon>
        <taxon>Segetibacter</taxon>
    </lineage>
</organism>
<sequence>MKGKELESAVRRIIDEAEKLIPFYMENEEDRRIANGNVSVCIIDDEGVIYGRMFGTNKIRARESYGVAWTKASQVHITRLKTGEFEKLAFNNEIDEEKFGIERPDWIGWEGGQLITLKDGTELAVGFSGFRGVIDLEIVVRALAAVEIS</sequence>